<feature type="compositionally biased region" description="Gly residues" evidence="1">
    <location>
        <begin position="51"/>
        <end position="61"/>
    </location>
</feature>
<organism evidence="2 3">
    <name type="scientific">Pleodorina starrii</name>
    <dbReference type="NCBI Taxonomy" id="330485"/>
    <lineage>
        <taxon>Eukaryota</taxon>
        <taxon>Viridiplantae</taxon>
        <taxon>Chlorophyta</taxon>
        <taxon>core chlorophytes</taxon>
        <taxon>Chlorophyceae</taxon>
        <taxon>CS clade</taxon>
        <taxon>Chlamydomonadales</taxon>
        <taxon>Volvocaceae</taxon>
        <taxon>Pleodorina</taxon>
    </lineage>
</organism>
<gene>
    <name evidence="2" type="primary">PLESTMB000505</name>
    <name evidence="2" type="ORF">PLESTB_001318300</name>
</gene>
<evidence type="ECO:0000313" key="3">
    <source>
        <dbReference type="Proteomes" id="UP001165080"/>
    </source>
</evidence>
<name>A0A9W6BUH9_9CHLO</name>
<feature type="compositionally biased region" description="Low complexity" evidence="1">
    <location>
        <begin position="33"/>
        <end position="43"/>
    </location>
</feature>
<evidence type="ECO:0000256" key="1">
    <source>
        <dbReference type="SAM" id="MobiDB-lite"/>
    </source>
</evidence>
<sequence length="102" mass="10428">MPAIPATQEAGQGGDWQGSYQAGRQAPLVTSIARVPRAPGVPAAQPPPPRDGGGGGGGGDDAYGRRFRKDGHLAGCCCSLLLSFRRSSSSSLGPFVVCALRY</sequence>
<reference evidence="2 3" key="1">
    <citation type="journal article" date="2023" name="Commun. Biol.">
        <title>Reorganization of the ancestral sex-determining regions during the evolution of trioecy in Pleodorina starrii.</title>
        <authorList>
            <person name="Takahashi K."/>
            <person name="Suzuki S."/>
            <person name="Kawai-Toyooka H."/>
            <person name="Yamamoto K."/>
            <person name="Hamaji T."/>
            <person name="Ootsuki R."/>
            <person name="Yamaguchi H."/>
            <person name="Kawachi M."/>
            <person name="Higashiyama T."/>
            <person name="Nozaki H."/>
        </authorList>
    </citation>
    <scope>NUCLEOTIDE SEQUENCE [LARGE SCALE GENOMIC DNA]</scope>
    <source>
        <strain evidence="2 3">NIES-4479</strain>
    </source>
</reference>
<evidence type="ECO:0000313" key="2">
    <source>
        <dbReference type="EMBL" id="GLC58100.1"/>
    </source>
</evidence>
<comment type="caution">
    <text evidence="2">The sequence shown here is derived from an EMBL/GenBank/DDBJ whole genome shotgun (WGS) entry which is preliminary data.</text>
</comment>
<dbReference type="EMBL" id="BRXU01000021">
    <property type="protein sequence ID" value="GLC58100.1"/>
    <property type="molecule type" value="Genomic_DNA"/>
</dbReference>
<keyword evidence="3" id="KW-1185">Reference proteome</keyword>
<feature type="region of interest" description="Disordered" evidence="1">
    <location>
        <begin position="1"/>
        <end position="64"/>
    </location>
</feature>
<dbReference type="Proteomes" id="UP001165080">
    <property type="component" value="Unassembled WGS sequence"/>
</dbReference>
<protein>
    <submittedName>
        <fullName evidence="2">Uncharacterized protein</fullName>
    </submittedName>
</protein>
<proteinExistence type="predicted"/>
<accession>A0A9W6BUH9</accession>
<dbReference type="AlphaFoldDB" id="A0A9W6BUH9"/>